<evidence type="ECO:0000313" key="1">
    <source>
        <dbReference type="EMBL" id="AIE87965.1"/>
    </source>
</evidence>
<protein>
    <submittedName>
        <fullName evidence="1">Uncharacterized protein</fullName>
    </submittedName>
</protein>
<name>A0A068NYA4_FIMGI</name>
<proteinExistence type="predicted"/>
<reference evidence="1 2" key="1">
    <citation type="journal article" date="2014" name="PLoS ONE">
        <title>The first complete genome sequence of the class fimbriimonadia in the phylum armatimonadetes.</title>
        <authorList>
            <person name="Hu Z.Y."/>
            <person name="Wang Y.Z."/>
            <person name="Im W.T."/>
            <person name="Wang S.Y."/>
            <person name="Zhao G.P."/>
            <person name="Zheng H.J."/>
            <person name="Quan Z.X."/>
        </authorList>
    </citation>
    <scope>NUCLEOTIDE SEQUENCE [LARGE SCALE GENOMIC DNA]</scope>
    <source>
        <strain evidence="1">Gsoil 348</strain>
    </source>
</reference>
<dbReference type="Proteomes" id="UP000027982">
    <property type="component" value="Chromosome"/>
</dbReference>
<evidence type="ECO:0000313" key="2">
    <source>
        <dbReference type="Proteomes" id="UP000027982"/>
    </source>
</evidence>
<dbReference type="AlphaFoldDB" id="A0A068NYA4"/>
<accession>A0A068NYA4</accession>
<dbReference type="KEGG" id="fgi:OP10G_4597"/>
<sequence length="50" mass="5219">MCPVCVATTAWLVAGTTSAGGVTGFIATKIYKKTRPAKAAHAPLERSKEK</sequence>
<dbReference type="HOGENOM" id="CLU_3118076_0_0_0"/>
<organism evidence="1 2">
    <name type="scientific">Fimbriimonas ginsengisoli Gsoil 348</name>
    <dbReference type="NCBI Taxonomy" id="661478"/>
    <lineage>
        <taxon>Bacteria</taxon>
        <taxon>Bacillati</taxon>
        <taxon>Armatimonadota</taxon>
        <taxon>Fimbriimonadia</taxon>
        <taxon>Fimbriimonadales</taxon>
        <taxon>Fimbriimonadaceae</taxon>
        <taxon>Fimbriimonas</taxon>
    </lineage>
</organism>
<dbReference type="EMBL" id="CP007139">
    <property type="protein sequence ID" value="AIE87965.1"/>
    <property type="molecule type" value="Genomic_DNA"/>
</dbReference>
<dbReference type="STRING" id="661478.OP10G_4597"/>
<keyword evidence="2" id="KW-1185">Reference proteome</keyword>
<gene>
    <name evidence="1" type="ORF">OP10G_4597</name>
</gene>